<evidence type="ECO:0000313" key="4">
    <source>
        <dbReference type="Proteomes" id="UP001303946"/>
    </source>
</evidence>
<name>A0ABZ0CX23_9BURK</name>
<proteinExistence type="predicted"/>
<keyword evidence="4" id="KW-1185">Reference proteome</keyword>
<dbReference type="InterPro" id="IPR049492">
    <property type="entry name" value="BD-FAE-like_dom"/>
</dbReference>
<dbReference type="Gene3D" id="3.40.50.1820">
    <property type="entry name" value="alpha/beta hydrolase"/>
    <property type="match status" value="1"/>
</dbReference>
<dbReference type="PANTHER" id="PTHR48081">
    <property type="entry name" value="AB HYDROLASE SUPERFAMILY PROTEIN C4A8.06C"/>
    <property type="match status" value="1"/>
</dbReference>
<reference evidence="3 4" key="1">
    <citation type="submission" date="2023-10" db="EMBL/GenBank/DDBJ databases">
        <title>Bacteria for the degradation of biodegradable plastic PBAT(Polybutylene adipate terephthalate).</title>
        <authorList>
            <person name="Weon H.-Y."/>
            <person name="Yeon J."/>
        </authorList>
    </citation>
    <scope>NUCLEOTIDE SEQUENCE [LARGE SCALE GENOMIC DNA]</scope>
    <source>
        <strain evidence="3 4">SBD 7-3</strain>
    </source>
</reference>
<evidence type="ECO:0000313" key="3">
    <source>
        <dbReference type="EMBL" id="WOB07019.1"/>
    </source>
</evidence>
<dbReference type="GO" id="GO:0016787">
    <property type="term" value="F:hydrolase activity"/>
    <property type="evidence" value="ECO:0007669"/>
    <property type="project" value="UniProtKB-KW"/>
</dbReference>
<keyword evidence="1 3" id="KW-0378">Hydrolase</keyword>
<dbReference type="Pfam" id="PF20434">
    <property type="entry name" value="BD-FAE"/>
    <property type="match status" value="1"/>
</dbReference>
<dbReference type="Proteomes" id="UP001303946">
    <property type="component" value="Chromosome"/>
</dbReference>
<dbReference type="PANTHER" id="PTHR48081:SF33">
    <property type="entry name" value="KYNURENINE FORMAMIDASE"/>
    <property type="match status" value="1"/>
</dbReference>
<dbReference type="EMBL" id="CP136336">
    <property type="protein sequence ID" value="WOB07019.1"/>
    <property type="molecule type" value="Genomic_DNA"/>
</dbReference>
<gene>
    <name evidence="3" type="ORF">RXV79_19100</name>
</gene>
<accession>A0ABZ0CX23</accession>
<dbReference type="InterPro" id="IPR029058">
    <property type="entry name" value="AB_hydrolase_fold"/>
</dbReference>
<dbReference type="InterPro" id="IPR050300">
    <property type="entry name" value="GDXG_lipolytic_enzyme"/>
</dbReference>
<evidence type="ECO:0000259" key="2">
    <source>
        <dbReference type="Pfam" id="PF20434"/>
    </source>
</evidence>
<sequence>MTTFDPAWLDVQYNNRARVPGYQQIFDRWRTASARVREGMTCVADVPYGTGPDETLDIFPAAEPRSPVFVFIHGGWWRSLDKSDHSFLAASLVAAGAMVVMPNYSLCPGTDDAPVGIDTIALQMTKALAWVYRNAALYGGSPGRIVVSGHSAGGHLAAMMLCCEWTEVDKRLPMQLVSRALGISGVYDLKPIQQTPFLKQDLRLTPEAVDRLSPARFRAPREARFYATVGGDESEEFLRQSQLLQMAWGTQVVPRFEPVPGTNHFTVLHDLADPEGRSHRMALELMGLPRVNPEK</sequence>
<feature type="domain" description="BD-FAE-like" evidence="2">
    <location>
        <begin position="62"/>
        <end position="172"/>
    </location>
</feature>
<evidence type="ECO:0000256" key="1">
    <source>
        <dbReference type="ARBA" id="ARBA00022801"/>
    </source>
</evidence>
<dbReference type="RefSeq" id="WP_316699694.1">
    <property type="nucleotide sequence ID" value="NZ_CP136336.1"/>
</dbReference>
<protein>
    <submittedName>
        <fullName evidence="3">Alpha/beta hydrolase</fullName>
    </submittedName>
</protein>
<organism evidence="3 4">
    <name type="scientific">Piscinibacter gummiphilus</name>
    <dbReference type="NCBI Taxonomy" id="946333"/>
    <lineage>
        <taxon>Bacteria</taxon>
        <taxon>Pseudomonadati</taxon>
        <taxon>Pseudomonadota</taxon>
        <taxon>Betaproteobacteria</taxon>
        <taxon>Burkholderiales</taxon>
        <taxon>Sphaerotilaceae</taxon>
        <taxon>Piscinibacter</taxon>
    </lineage>
</organism>
<dbReference type="SUPFAM" id="SSF53474">
    <property type="entry name" value="alpha/beta-Hydrolases"/>
    <property type="match status" value="1"/>
</dbReference>